<dbReference type="Proteomes" id="UP000327011">
    <property type="component" value="Unassembled WGS sequence"/>
</dbReference>
<feature type="region of interest" description="Disordered" evidence="1">
    <location>
        <begin position="166"/>
        <end position="256"/>
    </location>
</feature>
<accession>A0A5J5K564</accession>
<feature type="compositionally biased region" description="Low complexity" evidence="1">
    <location>
        <begin position="234"/>
        <end position="256"/>
    </location>
</feature>
<feature type="compositionally biased region" description="Low complexity" evidence="1">
    <location>
        <begin position="215"/>
        <end position="226"/>
    </location>
</feature>
<gene>
    <name evidence="2" type="ORF">F5972_08365</name>
</gene>
<comment type="caution">
    <text evidence="2">The sequence shown here is derived from an EMBL/GenBank/DDBJ whole genome shotgun (WGS) entry which is preliminary data.</text>
</comment>
<organism evidence="2 3">
    <name type="scientific">Microbispora cellulosiformans</name>
    <dbReference type="NCBI Taxonomy" id="2614688"/>
    <lineage>
        <taxon>Bacteria</taxon>
        <taxon>Bacillati</taxon>
        <taxon>Actinomycetota</taxon>
        <taxon>Actinomycetes</taxon>
        <taxon>Streptosporangiales</taxon>
        <taxon>Streptosporangiaceae</taxon>
        <taxon>Microbispora</taxon>
    </lineage>
</organism>
<dbReference type="AlphaFoldDB" id="A0A5J5K564"/>
<evidence type="ECO:0000313" key="2">
    <source>
        <dbReference type="EMBL" id="KAA9379656.1"/>
    </source>
</evidence>
<reference evidence="2 3" key="1">
    <citation type="submission" date="2019-09" db="EMBL/GenBank/DDBJ databases">
        <title>Screening of Novel Bioactive Compounds from Soil-Associated.</title>
        <authorList>
            <person name="Gong X."/>
        </authorList>
    </citation>
    <scope>NUCLEOTIDE SEQUENCE [LARGE SCALE GENOMIC DNA]</scope>
    <source>
        <strain evidence="2 3">Gxj-6</strain>
    </source>
</reference>
<sequence>MDYRDRIPPAVDQAGDLDVEAAALDEQARLWEDLDLALRADGHWSPRCDAIAARIARLTRALGRAPHWTQVPAYLLEAGLFQRMLDLLGVPYDLPDRDQAGQRRVDVVRATSPELDRAEALDVAAQLLQALARHDPDGGPLVAAVPVVSPWVRHLINDEVRASPASWSRRWVTRQGQAPRRRSSPGGVQRAASPRTRPAPARVRRRRVTPGGRGPARAGVAAPAGRRTPDWFPAAPCSSGCQGAAGSSRSGGPATP</sequence>
<proteinExistence type="predicted"/>
<name>A0A5J5K564_9ACTN</name>
<dbReference type="EMBL" id="VYTZ01000003">
    <property type="protein sequence ID" value="KAA9379656.1"/>
    <property type="molecule type" value="Genomic_DNA"/>
</dbReference>
<evidence type="ECO:0000313" key="3">
    <source>
        <dbReference type="Proteomes" id="UP000327011"/>
    </source>
</evidence>
<evidence type="ECO:0000256" key="1">
    <source>
        <dbReference type="SAM" id="MobiDB-lite"/>
    </source>
</evidence>
<feature type="compositionally biased region" description="Low complexity" evidence="1">
    <location>
        <begin position="190"/>
        <end position="201"/>
    </location>
</feature>
<protein>
    <submittedName>
        <fullName evidence="2">Uncharacterized protein</fullName>
    </submittedName>
</protein>
<dbReference type="RefSeq" id="WP_150932845.1">
    <property type="nucleotide sequence ID" value="NZ_VYTZ01000003.1"/>
</dbReference>
<keyword evidence="3" id="KW-1185">Reference proteome</keyword>